<name>A0A6J4TNX4_9BACT</name>
<dbReference type="AlphaFoldDB" id="A0A6J4TNX4"/>
<gene>
    <name evidence="2" type="ORF">AVDCRST_MAG73-702</name>
</gene>
<sequence>ERERGQAGARQRRDLDRDDGVRVRHLGYGADRRRGRGRVRRLRPGAHRLGDRDDPEPDGDLPRRRPGADGPRPGHPIPPPLTPPRRGGDGADGADGRVGRAGPPDRGIGQVPAPGQARRRVRPRPRRLRRRRPAGEDGLRQPGGDAAGPDRDRRRGGTGGRDRGDGRDRCPVGRSLRPDQLARHPRPVRPPGFSARPGSGAGGLCQAQQRRRDDGLRRRERAGAAGPRVPDARLLGRRLDFWRGAEGGDRWRARGRSEIGKGVGPV</sequence>
<dbReference type="EMBL" id="CADCWE010000041">
    <property type="protein sequence ID" value="CAA9528240.1"/>
    <property type="molecule type" value="Genomic_DNA"/>
</dbReference>
<feature type="compositionally biased region" description="Pro residues" evidence="1">
    <location>
        <begin position="73"/>
        <end position="83"/>
    </location>
</feature>
<accession>A0A6J4TNX4</accession>
<keyword evidence="2" id="KW-0456">Lyase</keyword>
<evidence type="ECO:0000313" key="2">
    <source>
        <dbReference type="EMBL" id="CAA9528240.1"/>
    </source>
</evidence>
<reference evidence="2" key="1">
    <citation type="submission" date="2020-02" db="EMBL/GenBank/DDBJ databases">
        <authorList>
            <person name="Meier V. D."/>
        </authorList>
    </citation>
    <scope>NUCLEOTIDE SEQUENCE</scope>
    <source>
        <strain evidence="2">AVDCRST_MAG73</strain>
    </source>
</reference>
<feature type="compositionally biased region" description="Basic and acidic residues" evidence="1">
    <location>
        <begin position="148"/>
        <end position="182"/>
    </location>
</feature>
<feature type="non-terminal residue" evidence="2">
    <location>
        <position position="1"/>
    </location>
</feature>
<feature type="region of interest" description="Disordered" evidence="1">
    <location>
        <begin position="1"/>
        <end position="229"/>
    </location>
</feature>
<protein>
    <submittedName>
        <fullName evidence="2">2,4-dihydroxyhept-2-ene-1,7-dioic acid aldolase</fullName>
        <ecNumber evidence="2">4.1.2.52</ecNumber>
    </submittedName>
</protein>
<dbReference type="GO" id="GO:0016829">
    <property type="term" value="F:lyase activity"/>
    <property type="evidence" value="ECO:0007669"/>
    <property type="project" value="UniProtKB-KW"/>
</dbReference>
<proteinExistence type="predicted"/>
<feature type="compositionally biased region" description="Basic and acidic residues" evidence="1">
    <location>
        <begin position="86"/>
        <end position="98"/>
    </location>
</feature>
<feature type="compositionally biased region" description="Basic residues" evidence="1">
    <location>
        <begin position="117"/>
        <end position="132"/>
    </location>
</feature>
<feature type="compositionally biased region" description="Basic and acidic residues" evidence="1">
    <location>
        <begin position="1"/>
        <end position="22"/>
    </location>
</feature>
<dbReference type="EC" id="4.1.2.52" evidence="2"/>
<feature type="non-terminal residue" evidence="2">
    <location>
        <position position="266"/>
    </location>
</feature>
<feature type="compositionally biased region" description="Basic residues" evidence="1">
    <location>
        <begin position="33"/>
        <end position="46"/>
    </location>
</feature>
<organism evidence="2">
    <name type="scientific">uncultured Thermomicrobiales bacterium</name>
    <dbReference type="NCBI Taxonomy" id="1645740"/>
    <lineage>
        <taxon>Bacteria</taxon>
        <taxon>Pseudomonadati</taxon>
        <taxon>Thermomicrobiota</taxon>
        <taxon>Thermomicrobia</taxon>
        <taxon>Thermomicrobiales</taxon>
        <taxon>environmental samples</taxon>
    </lineage>
</organism>
<evidence type="ECO:0000256" key="1">
    <source>
        <dbReference type="SAM" id="MobiDB-lite"/>
    </source>
</evidence>